<dbReference type="InterPro" id="IPR007110">
    <property type="entry name" value="Ig-like_dom"/>
</dbReference>
<dbReference type="AlphaFoldDB" id="A0A9J6DDS6"/>
<dbReference type="EMBL" id="JABSTU010000010">
    <property type="protein sequence ID" value="KAH8020014.1"/>
    <property type="molecule type" value="Genomic_DNA"/>
</dbReference>
<reference evidence="3" key="1">
    <citation type="journal article" date="2020" name="Cell">
        <title>Large-Scale Comparative Analyses of Tick Genomes Elucidate Their Genetic Diversity and Vector Capacities.</title>
        <authorList>
            <consortium name="Tick Genome and Microbiome Consortium (TIGMIC)"/>
            <person name="Jia N."/>
            <person name="Wang J."/>
            <person name="Shi W."/>
            <person name="Du L."/>
            <person name="Sun Y."/>
            <person name="Zhan W."/>
            <person name="Jiang J.F."/>
            <person name="Wang Q."/>
            <person name="Zhang B."/>
            <person name="Ji P."/>
            <person name="Bell-Sakyi L."/>
            <person name="Cui X.M."/>
            <person name="Yuan T.T."/>
            <person name="Jiang B.G."/>
            <person name="Yang W.F."/>
            <person name="Lam T.T."/>
            <person name="Chang Q.C."/>
            <person name="Ding S.J."/>
            <person name="Wang X.J."/>
            <person name="Zhu J.G."/>
            <person name="Ruan X.D."/>
            <person name="Zhao L."/>
            <person name="Wei J.T."/>
            <person name="Ye R.Z."/>
            <person name="Que T.C."/>
            <person name="Du C.H."/>
            <person name="Zhou Y.H."/>
            <person name="Cheng J.X."/>
            <person name="Dai P.F."/>
            <person name="Guo W.B."/>
            <person name="Han X.H."/>
            <person name="Huang E.J."/>
            <person name="Li L.F."/>
            <person name="Wei W."/>
            <person name="Gao Y.C."/>
            <person name="Liu J.Z."/>
            <person name="Shao H.Z."/>
            <person name="Wang X."/>
            <person name="Wang C.C."/>
            <person name="Yang T.C."/>
            <person name="Huo Q.B."/>
            <person name="Li W."/>
            <person name="Chen H.Y."/>
            <person name="Chen S.E."/>
            <person name="Zhou L.G."/>
            <person name="Ni X.B."/>
            <person name="Tian J.H."/>
            <person name="Sheng Y."/>
            <person name="Liu T."/>
            <person name="Pan Y.S."/>
            <person name="Xia L.Y."/>
            <person name="Li J."/>
            <person name="Zhao F."/>
            <person name="Cao W.C."/>
        </authorList>
    </citation>
    <scope>NUCLEOTIDE SEQUENCE</scope>
    <source>
        <strain evidence="3">Rmic-2018</strain>
    </source>
</reference>
<feature type="domain" description="Ig-like" evidence="2">
    <location>
        <begin position="114"/>
        <end position="252"/>
    </location>
</feature>
<dbReference type="PROSITE" id="PS50835">
    <property type="entry name" value="IG_LIKE"/>
    <property type="match status" value="1"/>
</dbReference>
<proteinExistence type="predicted"/>
<dbReference type="Gene3D" id="2.60.40.10">
    <property type="entry name" value="Immunoglobulins"/>
    <property type="match status" value="1"/>
</dbReference>
<name>A0A9J6DDS6_RHIMP</name>
<gene>
    <name evidence="3" type="ORF">HPB51_023889</name>
</gene>
<evidence type="ECO:0000259" key="2">
    <source>
        <dbReference type="PROSITE" id="PS50835"/>
    </source>
</evidence>
<dbReference type="InterPro" id="IPR003599">
    <property type="entry name" value="Ig_sub"/>
</dbReference>
<dbReference type="SMART" id="SM00409">
    <property type="entry name" value="IG"/>
    <property type="match status" value="1"/>
</dbReference>
<keyword evidence="1" id="KW-0732">Signal</keyword>
<feature type="signal peptide" evidence="1">
    <location>
        <begin position="1"/>
        <end position="20"/>
    </location>
</feature>
<keyword evidence="4" id="KW-1185">Reference proteome</keyword>
<evidence type="ECO:0000256" key="1">
    <source>
        <dbReference type="SAM" id="SignalP"/>
    </source>
</evidence>
<evidence type="ECO:0000313" key="3">
    <source>
        <dbReference type="EMBL" id="KAH8020014.1"/>
    </source>
</evidence>
<reference evidence="3" key="2">
    <citation type="submission" date="2021-09" db="EMBL/GenBank/DDBJ databases">
        <authorList>
            <person name="Jia N."/>
            <person name="Wang J."/>
            <person name="Shi W."/>
            <person name="Du L."/>
            <person name="Sun Y."/>
            <person name="Zhan W."/>
            <person name="Jiang J."/>
            <person name="Wang Q."/>
            <person name="Zhang B."/>
            <person name="Ji P."/>
            <person name="Sakyi L.B."/>
            <person name="Cui X."/>
            <person name="Yuan T."/>
            <person name="Jiang B."/>
            <person name="Yang W."/>
            <person name="Lam T.T.-Y."/>
            <person name="Chang Q."/>
            <person name="Ding S."/>
            <person name="Wang X."/>
            <person name="Zhu J."/>
            <person name="Ruan X."/>
            <person name="Zhao L."/>
            <person name="Wei J."/>
            <person name="Que T."/>
            <person name="Du C."/>
            <person name="Cheng J."/>
            <person name="Dai P."/>
            <person name="Han X."/>
            <person name="Huang E."/>
            <person name="Gao Y."/>
            <person name="Liu J."/>
            <person name="Shao H."/>
            <person name="Ye R."/>
            <person name="Li L."/>
            <person name="Wei W."/>
            <person name="Wang X."/>
            <person name="Wang C."/>
            <person name="Huo Q."/>
            <person name="Li W."/>
            <person name="Guo W."/>
            <person name="Chen H."/>
            <person name="Chen S."/>
            <person name="Zhou L."/>
            <person name="Zhou L."/>
            <person name="Ni X."/>
            <person name="Tian J."/>
            <person name="Zhou Y."/>
            <person name="Sheng Y."/>
            <person name="Liu T."/>
            <person name="Pan Y."/>
            <person name="Xia L."/>
            <person name="Li J."/>
            <person name="Zhao F."/>
            <person name="Cao W."/>
        </authorList>
    </citation>
    <scope>NUCLEOTIDE SEQUENCE</scope>
    <source>
        <strain evidence="3">Rmic-2018</strain>
        <tissue evidence="3">Larvae</tissue>
    </source>
</reference>
<dbReference type="OrthoDB" id="6513029at2759"/>
<dbReference type="CDD" id="cd00096">
    <property type="entry name" value="Ig"/>
    <property type="match status" value="1"/>
</dbReference>
<evidence type="ECO:0000313" key="4">
    <source>
        <dbReference type="Proteomes" id="UP000821866"/>
    </source>
</evidence>
<sequence>MKTALLLCLLTAVDQRQSTAHHHSAPQPRTDCHHQYWLYQPASTAGGFQYPYSGHHGYQPPHGYSYAPGYQQPGYQPPGYQQPGYLDGRHIIPLPPLPPPPPPSSLPYPGPWVPSYPRQPKPKNLDPFPGKFLGMGTVRYLNGGRDVELVCDLHGNQLVSNVVWVKATHPRGQPPVTWRPPPPSCGPCFCPVQYGCVYQHLDLADRRFFADTKGHHASLTIYGVSPADFGVYRCSATSSPTGLAAAHTETVYQIVHFTG</sequence>
<accession>A0A9J6DDS6</accession>
<organism evidence="3 4">
    <name type="scientific">Rhipicephalus microplus</name>
    <name type="common">Cattle tick</name>
    <name type="synonym">Boophilus microplus</name>
    <dbReference type="NCBI Taxonomy" id="6941"/>
    <lineage>
        <taxon>Eukaryota</taxon>
        <taxon>Metazoa</taxon>
        <taxon>Ecdysozoa</taxon>
        <taxon>Arthropoda</taxon>
        <taxon>Chelicerata</taxon>
        <taxon>Arachnida</taxon>
        <taxon>Acari</taxon>
        <taxon>Parasitiformes</taxon>
        <taxon>Ixodida</taxon>
        <taxon>Ixodoidea</taxon>
        <taxon>Ixodidae</taxon>
        <taxon>Rhipicephalinae</taxon>
        <taxon>Rhipicephalus</taxon>
        <taxon>Boophilus</taxon>
    </lineage>
</organism>
<dbReference type="VEuPathDB" id="VectorBase:LOC119176354"/>
<dbReference type="SUPFAM" id="SSF48726">
    <property type="entry name" value="Immunoglobulin"/>
    <property type="match status" value="1"/>
</dbReference>
<feature type="chain" id="PRO_5039925272" description="Ig-like domain-containing protein" evidence="1">
    <location>
        <begin position="21"/>
        <end position="259"/>
    </location>
</feature>
<dbReference type="InterPro" id="IPR036179">
    <property type="entry name" value="Ig-like_dom_sf"/>
</dbReference>
<protein>
    <recommendedName>
        <fullName evidence="2">Ig-like domain-containing protein</fullName>
    </recommendedName>
</protein>
<dbReference type="InterPro" id="IPR013783">
    <property type="entry name" value="Ig-like_fold"/>
</dbReference>
<dbReference type="Proteomes" id="UP000821866">
    <property type="component" value="Chromosome 8"/>
</dbReference>
<comment type="caution">
    <text evidence="3">The sequence shown here is derived from an EMBL/GenBank/DDBJ whole genome shotgun (WGS) entry which is preliminary data.</text>
</comment>
<dbReference type="OMA" id="DPFPGKF"/>